<dbReference type="Proteomes" id="UP000674234">
    <property type="component" value="Unassembled WGS sequence"/>
</dbReference>
<keyword evidence="2" id="KW-0812">Transmembrane</keyword>
<gene>
    <name evidence="3" type="ORF">JOL79_29320</name>
</gene>
<feature type="region of interest" description="Disordered" evidence="1">
    <location>
        <begin position="98"/>
        <end position="128"/>
    </location>
</feature>
<organism evidence="3 4">
    <name type="scientific">Microbispora oryzae</name>
    <dbReference type="NCBI Taxonomy" id="2806554"/>
    <lineage>
        <taxon>Bacteria</taxon>
        <taxon>Bacillati</taxon>
        <taxon>Actinomycetota</taxon>
        <taxon>Actinomycetes</taxon>
        <taxon>Streptosporangiales</taxon>
        <taxon>Streptosporangiaceae</taxon>
        <taxon>Microbispora</taxon>
    </lineage>
</organism>
<evidence type="ECO:0000313" key="3">
    <source>
        <dbReference type="EMBL" id="MBP2707888.1"/>
    </source>
</evidence>
<dbReference type="AlphaFoldDB" id="A0A940WN04"/>
<reference evidence="3" key="1">
    <citation type="submission" date="2021-02" db="EMBL/GenBank/DDBJ databases">
        <title>Draft genome sequence of Microbispora sp. RL4-1S isolated from rice leaves in Thailand.</title>
        <authorList>
            <person name="Muangham S."/>
            <person name="Duangmal K."/>
        </authorList>
    </citation>
    <scope>NUCLEOTIDE SEQUENCE</scope>
    <source>
        <strain evidence="3">RL4-1S</strain>
    </source>
</reference>
<feature type="compositionally biased region" description="Low complexity" evidence="1">
    <location>
        <begin position="176"/>
        <end position="189"/>
    </location>
</feature>
<feature type="transmembrane region" description="Helical" evidence="2">
    <location>
        <begin position="79"/>
        <end position="99"/>
    </location>
</feature>
<comment type="caution">
    <text evidence="3">The sequence shown here is derived from an EMBL/GenBank/DDBJ whole genome shotgun (WGS) entry which is preliminary data.</text>
</comment>
<dbReference type="RefSeq" id="WP_210159149.1">
    <property type="nucleotide sequence ID" value="NZ_JAFCNB010000024.1"/>
</dbReference>
<keyword evidence="4" id="KW-1185">Reference proteome</keyword>
<feature type="transmembrane region" description="Helical" evidence="2">
    <location>
        <begin position="23"/>
        <end position="44"/>
    </location>
</feature>
<evidence type="ECO:0000256" key="1">
    <source>
        <dbReference type="SAM" id="MobiDB-lite"/>
    </source>
</evidence>
<evidence type="ECO:0000256" key="2">
    <source>
        <dbReference type="SAM" id="Phobius"/>
    </source>
</evidence>
<evidence type="ECO:0000313" key="4">
    <source>
        <dbReference type="Proteomes" id="UP000674234"/>
    </source>
</evidence>
<feature type="region of interest" description="Disordered" evidence="1">
    <location>
        <begin position="148"/>
        <end position="189"/>
    </location>
</feature>
<protein>
    <submittedName>
        <fullName evidence="3">Uncharacterized protein</fullName>
    </submittedName>
</protein>
<name>A0A940WN04_9ACTN</name>
<keyword evidence="2" id="KW-0472">Membrane</keyword>
<keyword evidence="2" id="KW-1133">Transmembrane helix</keyword>
<feature type="compositionally biased region" description="Low complexity" evidence="1">
    <location>
        <begin position="109"/>
        <end position="122"/>
    </location>
</feature>
<dbReference type="EMBL" id="JAFCNB010000024">
    <property type="protein sequence ID" value="MBP2707888.1"/>
    <property type="molecule type" value="Genomic_DNA"/>
</dbReference>
<proteinExistence type="predicted"/>
<accession>A0A940WN04</accession>
<sequence>MLVAGRWTPPAALRYLKDVEAHYHALMLLVLAGMAGFAVSGDLFDMFVFFEIGRRPDALVVAAFVLVITGGGFREPACWMFLLAALALVGLPPFGPGWARPSPRRQPPRRVVPGRGSRSSSCRRSREAPSWSSCWPRRVRCRPAASSSACCPRYRHRPPGARNCSPTPGAGPVGSARRGAAATAADGQP</sequence>